<reference evidence="1 2" key="1">
    <citation type="journal article" date="2024" name="J Genomics">
        <title>Draft genome sequencing and assembly of Favolaschia claudopus CIRM-BRFM 2984 isolated from oak limbs.</title>
        <authorList>
            <person name="Navarro D."/>
            <person name="Drula E."/>
            <person name="Chaduli D."/>
            <person name="Cazenave R."/>
            <person name="Ahrendt S."/>
            <person name="Wang J."/>
            <person name="Lipzen A."/>
            <person name="Daum C."/>
            <person name="Barry K."/>
            <person name="Grigoriev I.V."/>
            <person name="Favel A."/>
            <person name="Rosso M.N."/>
            <person name="Martin F."/>
        </authorList>
    </citation>
    <scope>NUCLEOTIDE SEQUENCE [LARGE SCALE GENOMIC DNA]</scope>
    <source>
        <strain evidence="1 2">CIRM-BRFM 2984</strain>
    </source>
</reference>
<comment type="caution">
    <text evidence="1">The sequence shown here is derived from an EMBL/GenBank/DDBJ whole genome shotgun (WGS) entry which is preliminary data.</text>
</comment>
<dbReference type="EMBL" id="JAWWNJ010000019">
    <property type="protein sequence ID" value="KAK7035953.1"/>
    <property type="molecule type" value="Genomic_DNA"/>
</dbReference>
<dbReference type="AlphaFoldDB" id="A0AAW0CAN0"/>
<proteinExistence type="predicted"/>
<keyword evidence="2" id="KW-1185">Reference proteome</keyword>
<sequence>MNDEVRPHILAGLLKFYRSKEWNLACAPPIPRWQCKNGLYKALAIAAKGGTTPIRFCIFGMVEATPQGLENVLLLKRPDWESRRPAERDFLCQYDMQLVTLSLMLETHSCRRVLLPGDCLYLESDRTFPPGTIVFVRALLSLYQQAEPAGRLQDYKLEVVQVDSTYVEAE</sequence>
<evidence type="ECO:0000313" key="2">
    <source>
        <dbReference type="Proteomes" id="UP001362999"/>
    </source>
</evidence>
<evidence type="ECO:0000313" key="1">
    <source>
        <dbReference type="EMBL" id="KAK7035953.1"/>
    </source>
</evidence>
<name>A0AAW0CAN0_9AGAR</name>
<gene>
    <name evidence="1" type="ORF">R3P38DRAFT_3183759</name>
</gene>
<dbReference type="Proteomes" id="UP001362999">
    <property type="component" value="Unassembled WGS sequence"/>
</dbReference>
<accession>A0AAW0CAN0</accession>
<protein>
    <submittedName>
        <fullName evidence="1">Uncharacterized protein</fullName>
    </submittedName>
</protein>
<organism evidence="1 2">
    <name type="scientific">Favolaschia claudopus</name>
    <dbReference type="NCBI Taxonomy" id="2862362"/>
    <lineage>
        <taxon>Eukaryota</taxon>
        <taxon>Fungi</taxon>
        <taxon>Dikarya</taxon>
        <taxon>Basidiomycota</taxon>
        <taxon>Agaricomycotina</taxon>
        <taxon>Agaricomycetes</taxon>
        <taxon>Agaricomycetidae</taxon>
        <taxon>Agaricales</taxon>
        <taxon>Marasmiineae</taxon>
        <taxon>Mycenaceae</taxon>
        <taxon>Favolaschia</taxon>
    </lineage>
</organism>